<evidence type="ECO:0000313" key="2">
    <source>
        <dbReference type="Proteomes" id="UP000527355"/>
    </source>
</evidence>
<dbReference type="AlphaFoldDB" id="A0A7J7RRV4"/>
<dbReference type="EMBL" id="JABWUV010000023">
    <property type="protein sequence ID" value="KAF6278891.1"/>
    <property type="molecule type" value="Genomic_DNA"/>
</dbReference>
<name>A0A7J7RRV4_MYOMY</name>
<keyword evidence="2" id="KW-1185">Reference proteome</keyword>
<protein>
    <submittedName>
        <fullName evidence="1">Uncharacterized protein</fullName>
    </submittedName>
</protein>
<gene>
    <name evidence="1" type="ORF">mMyoMyo1_010222</name>
</gene>
<accession>A0A7J7RRV4</accession>
<evidence type="ECO:0000313" key="1">
    <source>
        <dbReference type="EMBL" id="KAF6278891.1"/>
    </source>
</evidence>
<comment type="caution">
    <text evidence="1">The sequence shown here is derived from an EMBL/GenBank/DDBJ whole genome shotgun (WGS) entry which is preliminary data.</text>
</comment>
<reference evidence="1 2" key="1">
    <citation type="journal article" date="2020" name="Nature">
        <title>Six reference-quality genomes reveal evolution of bat adaptations.</title>
        <authorList>
            <person name="Jebb D."/>
            <person name="Huang Z."/>
            <person name="Pippel M."/>
            <person name="Hughes G.M."/>
            <person name="Lavrichenko K."/>
            <person name="Devanna P."/>
            <person name="Winkler S."/>
            <person name="Jermiin L.S."/>
            <person name="Skirmuntt E.C."/>
            <person name="Katzourakis A."/>
            <person name="Burkitt-Gray L."/>
            <person name="Ray D.A."/>
            <person name="Sullivan K.A.M."/>
            <person name="Roscito J.G."/>
            <person name="Kirilenko B.M."/>
            <person name="Davalos L.M."/>
            <person name="Corthals A.P."/>
            <person name="Power M.L."/>
            <person name="Jones G."/>
            <person name="Ransome R.D."/>
            <person name="Dechmann D.K.N."/>
            <person name="Locatelli A.G."/>
            <person name="Puechmaille S.J."/>
            <person name="Fedrigo O."/>
            <person name="Jarvis E.D."/>
            <person name="Hiller M."/>
            <person name="Vernes S.C."/>
            <person name="Myers E.W."/>
            <person name="Teeling E.C."/>
        </authorList>
    </citation>
    <scope>NUCLEOTIDE SEQUENCE [LARGE SCALE GENOMIC DNA]</scope>
    <source>
        <strain evidence="1">MMyoMyo1</strain>
        <tissue evidence="1">Flight muscle</tissue>
    </source>
</reference>
<dbReference type="Proteomes" id="UP000527355">
    <property type="component" value="Unassembled WGS sequence"/>
</dbReference>
<proteinExistence type="predicted"/>
<sequence>MRWAVGLRSEASGQGACVAAQRGFRLRLTPPPHPLPLRLNLGIFAAVLVLMTLRTALSLSPAWVSFLGEGVDFSGDSGSSPRGPQLLCQPPEIRYPTLCLSFGGTKETPSRVSRFPESNEFPGRRGTFSPLYHLGNCHPTWATCALFMLSPAGFAFVTTVSTVSFLENPGG</sequence>
<organism evidence="1 2">
    <name type="scientific">Myotis myotis</name>
    <name type="common">Greater mouse-eared bat</name>
    <name type="synonym">Vespertilio myotis</name>
    <dbReference type="NCBI Taxonomy" id="51298"/>
    <lineage>
        <taxon>Eukaryota</taxon>
        <taxon>Metazoa</taxon>
        <taxon>Chordata</taxon>
        <taxon>Craniata</taxon>
        <taxon>Vertebrata</taxon>
        <taxon>Euteleostomi</taxon>
        <taxon>Mammalia</taxon>
        <taxon>Eutheria</taxon>
        <taxon>Laurasiatheria</taxon>
        <taxon>Chiroptera</taxon>
        <taxon>Yangochiroptera</taxon>
        <taxon>Vespertilionidae</taxon>
        <taxon>Myotis</taxon>
    </lineage>
</organism>